<evidence type="ECO:0000313" key="2">
    <source>
        <dbReference type="EMBL" id="KKK64010.1"/>
    </source>
</evidence>
<proteinExistence type="predicted"/>
<dbReference type="EMBL" id="LAZR01061228">
    <property type="protein sequence ID" value="KKK64010.1"/>
    <property type="molecule type" value="Genomic_DNA"/>
</dbReference>
<dbReference type="InterPro" id="IPR029063">
    <property type="entry name" value="SAM-dependent_MTases_sf"/>
</dbReference>
<comment type="caution">
    <text evidence="2">The sequence shown here is derived from an EMBL/GenBank/DDBJ whole genome shotgun (WGS) entry which is preliminary data.</text>
</comment>
<reference evidence="2" key="1">
    <citation type="journal article" date="2015" name="Nature">
        <title>Complex archaea that bridge the gap between prokaryotes and eukaryotes.</title>
        <authorList>
            <person name="Spang A."/>
            <person name="Saw J.H."/>
            <person name="Jorgensen S.L."/>
            <person name="Zaremba-Niedzwiedzka K."/>
            <person name="Martijn J."/>
            <person name="Lind A.E."/>
            <person name="van Eijk R."/>
            <person name="Schleper C."/>
            <person name="Guy L."/>
            <person name="Ettema T.J."/>
        </authorList>
    </citation>
    <scope>NUCLEOTIDE SEQUENCE</scope>
</reference>
<accession>A0A0F8XS34</accession>
<evidence type="ECO:0000259" key="1">
    <source>
        <dbReference type="Pfam" id="PF08242"/>
    </source>
</evidence>
<protein>
    <recommendedName>
        <fullName evidence="1">Methyltransferase type 12 domain-containing protein</fullName>
    </recommendedName>
</protein>
<gene>
    <name evidence="2" type="ORF">LCGC14_2988540</name>
</gene>
<organism evidence="2">
    <name type="scientific">marine sediment metagenome</name>
    <dbReference type="NCBI Taxonomy" id="412755"/>
    <lineage>
        <taxon>unclassified sequences</taxon>
        <taxon>metagenomes</taxon>
        <taxon>ecological metagenomes</taxon>
    </lineage>
</organism>
<dbReference type="AlphaFoldDB" id="A0A0F8XS34"/>
<dbReference type="InterPro" id="IPR013217">
    <property type="entry name" value="Methyltransf_12"/>
</dbReference>
<name>A0A0F8XS34_9ZZZZ</name>
<dbReference type="CDD" id="cd02440">
    <property type="entry name" value="AdoMet_MTases"/>
    <property type="match status" value="1"/>
</dbReference>
<dbReference type="Gene3D" id="3.40.50.150">
    <property type="entry name" value="Vaccinia Virus protein VP39"/>
    <property type="match status" value="1"/>
</dbReference>
<sequence>MNLPPTNLRKGRFYTDKLFVESGIREANRLIKHFNLNADSSVLDVGCGPGRLPIGILNTIEIKHYHGIDVEKNTIKWCAENIKADNFQFSHIDVYNGRYNLKGSEIDNDFFFPTDKCFDIIYLYSLFSHMIADDIKVYLREFDWLLREKGGIFMTVFVEDGVPDMTINPKAYIVKGNSALAIVRYNKEFFESLLMDFKIEYFEYRAITEEQSIYYLCR</sequence>
<dbReference type="Pfam" id="PF08242">
    <property type="entry name" value="Methyltransf_12"/>
    <property type="match status" value="1"/>
</dbReference>
<dbReference type="SUPFAM" id="SSF53335">
    <property type="entry name" value="S-adenosyl-L-methionine-dependent methyltransferases"/>
    <property type="match status" value="1"/>
</dbReference>
<feature type="domain" description="Methyltransferase type 12" evidence="1">
    <location>
        <begin position="43"/>
        <end position="150"/>
    </location>
</feature>